<protein>
    <submittedName>
        <fullName evidence="1">Retroviral-like aspartic protease</fullName>
    </submittedName>
</protein>
<sequence>MSIIKQPLLYVGSQGEKHLYTLFDSGANLSCINPEHVPELAHLESLGRIRRVATAAEGHYIEIKHVVRLDFYLQDVLLSDEFLVVPGLSEEAIIGAATMQKWRIKLDFEHDTVHVDPKVAKMQLI</sequence>
<dbReference type="GO" id="GO:0008233">
    <property type="term" value="F:peptidase activity"/>
    <property type="evidence" value="ECO:0007669"/>
    <property type="project" value="UniProtKB-KW"/>
</dbReference>
<dbReference type="CDD" id="cd00303">
    <property type="entry name" value="retropepsin_like"/>
    <property type="match status" value="1"/>
</dbReference>
<proteinExistence type="predicted"/>
<dbReference type="EMBL" id="CP059732">
    <property type="protein sequence ID" value="QMW00290.1"/>
    <property type="molecule type" value="Genomic_DNA"/>
</dbReference>
<dbReference type="SUPFAM" id="SSF50630">
    <property type="entry name" value="Acid proteases"/>
    <property type="match status" value="1"/>
</dbReference>
<name>A0A7G5GN48_9BACT</name>
<keyword evidence="2" id="KW-1185">Reference proteome</keyword>
<accession>A0A7G5GN48</accession>
<keyword evidence="1" id="KW-0645">Protease</keyword>
<dbReference type="Proteomes" id="UP000515369">
    <property type="component" value="Chromosome"/>
</dbReference>
<organism evidence="1 2">
    <name type="scientific">Spirosoma foliorum</name>
    <dbReference type="NCBI Taxonomy" id="2710596"/>
    <lineage>
        <taxon>Bacteria</taxon>
        <taxon>Pseudomonadati</taxon>
        <taxon>Bacteroidota</taxon>
        <taxon>Cytophagia</taxon>
        <taxon>Cytophagales</taxon>
        <taxon>Cytophagaceae</taxon>
        <taxon>Spirosoma</taxon>
    </lineage>
</organism>
<keyword evidence="1" id="KW-0378">Hydrolase</keyword>
<evidence type="ECO:0000313" key="1">
    <source>
        <dbReference type="EMBL" id="QMW00290.1"/>
    </source>
</evidence>
<evidence type="ECO:0000313" key="2">
    <source>
        <dbReference type="Proteomes" id="UP000515369"/>
    </source>
</evidence>
<dbReference type="Gene3D" id="2.40.70.10">
    <property type="entry name" value="Acid Proteases"/>
    <property type="match status" value="1"/>
</dbReference>
<dbReference type="GO" id="GO:0006508">
    <property type="term" value="P:proteolysis"/>
    <property type="evidence" value="ECO:0007669"/>
    <property type="project" value="UniProtKB-KW"/>
</dbReference>
<reference evidence="1 2" key="1">
    <citation type="submission" date="2020-07" db="EMBL/GenBank/DDBJ databases">
        <title>Spirosoma foliorum sp. nov., isolated from the leaves on the Nejang mountain Korea, Republic of.</title>
        <authorList>
            <person name="Ho H."/>
            <person name="Lee Y.-J."/>
            <person name="Nurcahyanto D.-A."/>
            <person name="Kim S.-G."/>
        </authorList>
    </citation>
    <scope>NUCLEOTIDE SEQUENCE [LARGE SCALE GENOMIC DNA]</scope>
    <source>
        <strain evidence="1 2">PL0136</strain>
    </source>
</reference>
<gene>
    <name evidence="1" type="ORF">H3H32_19915</name>
</gene>
<dbReference type="RefSeq" id="WP_182457407.1">
    <property type="nucleotide sequence ID" value="NZ_CP059732.1"/>
</dbReference>
<dbReference type="KEGG" id="sfol:H3H32_19915"/>
<dbReference type="AlphaFoldDB" id="A0A7G5GN48"/>
<dbReference type="InterPro" id="IPR021109">
    <property type="entry name" value="Peptidase_aspartic_dom_sf"/>
</dbReference>